<dbReference type="GO" id="GO:0008168">
    <property type="term" value="F:methyltransferase activity"/>
    <property type="evidence" value="ECO:0007669"/>
    <property type="project" value="UniProtKB-KW"/>
</dbReference>
<dbReference type="Proteomes" id="UP000276770">
    <property type="component" value="Unassembled WGS sequence"/>
</dbReference>
<dbReference type="SUPFAM" id="SSF53335">
    <property type="entry name" value="S-adenosyl-L-methionine-dependent methyltransferases"/>
    <property type="match status" value="1"/>
</dbReference>
<accession>A0A3L7JTK1</accession>
<evidence type="ECO:0000256" key="2">
    <source>
        <dbReference type="ARBA" id="ARBA00022679"/>
    </source>
</evidence>
<dbReference type="InterPro" id="IPR029063">
    <property type="entry name" value="SAM-dependent_MTases_sf"/>
</dbReference>
<dbReference type="GO" id="GO:0032259">
    <property type="term" value="P:methylation"/>
    <property type="evidence" value="ECO:0007669"/>
    <property type="project" value="UniProtKB-KW"/>
</dbReference>
<evidence type="ECO:0000256" key="1">
    <source>
        <dbReference type="ARBA" id="ARBA00022603"/>
    </source>
</evidence>
<evidence type="ECO:0000313" key="5">
    <source>
        <dbReference type="EMBL" id="RLQ93605.1"/>
    </source>
</evidence>
<reference evidence="5 6" key="1">
    <citation type="submission" date="2018-10" db="EMBL/GenBank/DDBJ databases">
        <title>Falsibacillus sp. genome draft.</title>
        <authorList>
            <person name="Shi S."/>
        </authorList>
    </citation>
    <scope>NUCLEOTIDE SEQUENCE [LARGE SCALE GENOMIC DNA]</scope>
    <source>
        <strain evidence="5 6">GY 10110</strain>
    </source>
</reference>
<evidence type="ECO:0000313" key="6">
    <source>
        <dbReference type="Proteomes" id="UP000276770"/>
    </source>
</evidence>
<keyword evidence="3" id="KW-0949">S-adenosyl-L-methionine</keyword>
<proteinExistence type="predicted"/>
<keyword evidence="4" id="KW-0694">RNA-binding</keyword>
<gene>
    <name evidence="5" type="ORF">D9X91_16605</name>
</gene>
<keyword evidence="6" id="KW-1185">Reference proteome</keyword>
<dbReference type="GO" id="GO:0003723">
    <property type="term" value="F:RNA binding"/>
    <property type="evidence" value="ECO:0007669"/>
    <property type="project" value="UniProtKB-KW"/>
</dbReference>
<keyword evidence="1 5" id="KW-0489">Methyltransferase</keyword>
<dbReference type="Gene3D" id="3.40.50.150">
    <property type="entry name" value="Vaccinia Virus protein VP39"/>
    <property type="match status" value="1"/>
</dbReference>
<dbReference type="EMBL" id="RCVZ01000013">
    <property type="protein sequence ID" value="RLQ93605.1"/>
    <property type="molecule type" value="Genomic_DNA"/>
</dbReference>
<name>A0A3L7JTK1_9BACI</name>
<dbReference type="RefSeq" id="WP_121681775.1">
    <property type="nucleotide sequence ID" value="NZ_RCVZ01000013.1"/>
</dbReference>
<dbReference type="OrthoDB" id="9805585at2"/>
<sequence>MKPNLFFLQYLISPRKIGAVLPSSDFLADRMIEAVEFQSAQYIVEYGVGTGVFTDKILKYRNPHTVVMLFENNKVFYQTLKEKYKSENNLIMINDSAENIDKYVKKYGIPYIDYVISGLPFASLPQNVSNDILNKTIKLLTNGGKFITFQYTLLKKSLFDQYFEQIDIKREYRNFPPAIVLSCQNKRIPRQWKRCE</sequence>
<organism evidence="5 6">
    <name type="scientific">Falsibacillus albus</name>
    <dbReference type="NCBI Taxonomy" id="2478915"/>
    <lineage>
        <taxon>Bacteria</taxon>
        <taxon>Bacillati</taxon>
        <taxon>Bacillota</taxon>
        <taxon>Bacilli</taxon>
        <taxon>Bacillales</taxon>
        <taxon>Bacillaceae</taxon>
        <taxon>Falsibacillus</taxon>
    </lineage>
</organism>
<evidence type="ECO:0000256" key="3">
    <source>
        <dbReference type="ARBA" id="ARBA00022691"/>
    </source>
</evidence>
<evidence type="ECO:0000256" key="4">
    <source>
        <dbReference type="ARBA" id="ARBA00022884"/>
    </source>
</evidence>
<dbReference type="Pfam" id="PF00398">
    <property type="entry name" value="RrnaAD"/>
    <property type="match status" value="1"/>
</dbReference>
<dbReference type="InterPro" id="IPR001737">
    <property type="entry name" value="KsgA/Erm"/>
</dbReference>
<comment type="caution">
    <text evidence="5">The sequence shown here is derived from an EMBL/GenBank/DDBJ whole genome shotgun (WGS) entry which is preliminary data.</text>
</comment>
<protein>
    <submittedName>
        <fullName evidence="5">SAM-dependent methyltransferase</fullName>
    </submittedName>
</protein>
<dbReference type="AlphaFoldDB" id="A0A3L7JTK1"/>
<keyword evidence="2 5" id="KW-0808">Transferase</keyword>